<dbReference type="InterPro" id="IPR024679">
    <property type="entry name" value="Ipi1_N"/>
</dbReference>
<evidence type="ECO:0000256" key="3">
    <source>
        <dbReference type="ARBA" id="ARBA00023242"/>
    </source>
</evidence>
<keyword evidence="6" id="KW-1185">Reference proteome</keyword>
<gene>
    <name evidence="5" type="ORF">WH47_09376</name>
</gene>
<dbReference type="PANTHER" id="PTHR16056:SF2">
    <property type="entry name" value="TESTIS-EXPRESSED PROTEIN 10"/>
    <property type="match status" value="1"/>
</dbReference>
<evidence type="ECO:0000259" key="4">
    <source>
        <dbReference type="Pfam" id="PF12333"/>
    </source>
</evidence>
<accession>A0A0L7RF12</accession>
<dbReference type="SUPFAM" id="SSF48371">
    <property type="entry name" value="ARM repeat"/>
    <property type="match status" value="1"/>
</dbReference>
<evidence type="ECO:0000313" key="5">
    <source>
        <dbReference type="EMBL" id="KOC69418.1"/>
    </source>
</evidence>
<name>A0A0L7RF12_9HYME</name>
<dbReference type="Pfam" id="PF12333">
    <property type="entry name" value="Ipi1_N"/>
    <property type="match status" value="1"/>
</dbReference>
<dbReference type="InterPro" id="IPR011989">
    <property type="entry name" value="ARM-like"/>
</dbReference>
<dbReference type="OrthoDB" id="361362at2759"/>
<organism evidence="5 6">
    <name type="scientific">Habropoda laboriosa</name>
    <dbReference type="NCBI Taxonomy" id="597456"/>
    <lineage>
        <taxon>Eukaryota</taxon>
        <taxon>Metazoa</taxon>
        <taxon>Ecdysozoa</taxon>
        <taxon>Arthropoda</taxon>
        <taxon>Hexapoda</taxon>
        <taxon>Insecta</taxon>
        <taxon>Pterygota</taxon>
        <taxon>Neoptera</taxon>
        <taxon>Endopterygota</taxon>
        <taxon>Hymenoptera</taxon>
        <taxon>Apocrita</taxon>
        <taxon>Aculeata</taxon>
        <taxon>Apoidea</taxon>
        <taxon>Anthophila</taxon>
        <taxon>Apidae</taxon>
        <taxon>Habropoda</taxon>
    </lineage>
</organism>
<dbReference type="InterPro" id="IPR016024">
    <property type="entry name" value="ARM-type_fold"/>
</dbReference>
<sequence length="468" mass="54407">MAKGNKHLKHLKSEKAKVKLKAKKTKHLPKGLNVTNPTFKIKKIVIREQLKQHDETEILSKRKLNVKDLLSRLQHHNSTVRQDAVKELKEILSEHSLKLLSTQFGPLLQGICALSLDKERDIRRDSLKVLSLILGPVSNDQLNPYCDVLVSYLRCAMTHIDPRIKEDSLLFLDVLVQNCSNILARNSYKVLPNFLDMISKLHTEMKPGRQLVTTLNTKNTNVRWRIKVLERLATMFSSIVNFFKSQQTNGLNESGKVIRVNKNTRYIPVYINTHFQNCDIQFEQTGDMKKNNIEKSLDAEELMKYVELLMPLICDSWIEVCPDEKNTDNSALLISTEALELLKSIVEIIQLIIECIDILYTECDINMKYWFKEKFQNTYTKILLSKFPYNKLGAAGSFLSSIKNRKRQEDFSESYDVCLGYNLRICQIYIWFTSIHDDKMMSKLNKSYCRSIIKYLNGMIHFIFELNN</sequence>
<dbReference type="AlphaFoldDB" id="A0A0L7RF12"/>
<dbReference type="Gene3D" id="1.25.10.10">
    <property type="entry name" value="Leucine-rich Repeat Variant"/>
    <property type="match status" value="1"/>
</dbReference>
<comment type="similarity">
    <text evidence="2">Belongs to the IPI1/TEX10 family.</text>
</comment>
<feature type="domain" description="Pre-rRNA-processing protein Ipi1 N-terminal" evidence="4">
    <location>
        <begin position="141"/>
        <end position="235"/>
    </location>
</feature>
<dbReference type="Proteomes" id="UP000053825">
    <property type="component" value="Unassembled WGS sequence"/>
</dbReference>
<evidence type="ECO:0000313" key="6">
    <source>
        <dbReference type="Proteomes" id="UP000053825"/>
    </source>
</evidence>
<keyword evidence="3" id="KW-0539">Nucleus</keyword>
<dbReference type="STRING" id="597456.A0A0L7RF12"/>
<dbReference type="GO" id="GO:0071339">
    <property type="term" value="C:MLL1 complex"/>
    <property type="evidence" value="ECO:0007669"/>
    <property type="project" value="TreeGrafter"/>
</dbReference>
<dbReference type="PANTHER" id="PTHR16056">
    <property type="entry name" value="REGULATOR OF MICROTUBULE DYNAMICS PROTEIN"/>
    <property type="match status" value="1"/>
</dbReference>
<reference evidence="5 6" key="1">
    <citation type="submission" date="2015-07" db="EMBL/GenBank/DDBJ databases">
        <title>The genome of Habropoda laboriosa.</title>
        <authorList>
            <person name="Pan H."/>
            <person name="Kapheim K."/>
        </authorList>
    </citation>
    <scope>NUCLEOTIDE SEQUENCE [LARGE SCALE GENOMIC DNA]</scope>
    <source>
        <strain evidence="5">0110345459</strain>
    </source>
</reference>
<dbReference type="EMBL" id="KQ414608">
    <property type="protein sequence ID" value="KOC69418.1"/>
    <property type="molecule type" value="Genomic_DNA"/>
</dbReference>
<evidence type="ECO:0000256" key="2">
    <source>
        <dbReference type="ARBA" id="ARBA00006427"/>
    </source>
</evidence>
<comment type="subcellular location">
    <subcellularLocation>
        <location evidence="1">Nucleus</location>
    </subcellularLocation>
</comment>
<protein>
    <submittedName>
        <fullName evidence="5">Testis-expressed sequence 10 protein like protein</fullName>
    </submittedName>
</protein>
<evidence type="ECO:0000256" key="1">
    <source>
        <dbReference type="ARBA" id="ARBA00004123"/>
    </source>
</evidence>
<proteinExistence type="inferred from homology"/>